<keyword evidence="3" id="KW-0808">Transferase</keyword>
<organism evidence="3 4">
    <name type="scientific">Vreelandella rituensis</name>
    <dbReference type="NCBI Taxonomy" id="2282306"/>
    <lineage>
        <taxon>Bacteria</taxon>
        <taxon>Pseudomonadati</taxon>
        <taxon>Pseudomonadota</taxon>
        <taxon>Gammaproteobacteria</taxon>
        <taxon>Oceanospirillales</taxon>
        <taxon>Halomonadaceae</taxon>
        <taxon>Vreelandella</taxon>
    </lineage>
</organism>
<dbReference type="AlphaFoldDB" id="A0A368TVD1"/>
<dbReference type="GO" id="GO:0016740">
    <property type="term" value="F:transferase activity"/>
    <property type="evidence" value="ECO:0007669"/>
    <property type="project" value="UniProtKB-KW"/>
</dbReference>
<dbReference type="OrthoDB" id="9792284at2"/>
<dbReference type="PANTHER" id="PTHR42733:SF12">
    <property type="entry name" value="PROTEINASE"/>
    <property type="match status" value="1"/>
</dbReference>
<accession>A0A368TVD1</accession>
<sequence length="187" mass="20369">MSQSLQGKRVAILATDGFEEAELSSPRAALQEEGAEVQVVSPKKQGIRAWAKTDWGDTYQVDKALDDARPSDYHALVLPGGLFNPDTLRLDEKALAFTRHFFEQGKPVAAICHAPWILINAGLVEGRRMTSVPSVSQDLKNAGANWVDESVVVDKGLVTSRTPKDLDDFNAKLIESLEQGETTGNHA</sequence>
<comment type="caution">
    <text evidence="3">The sequence shown here is derived from an EMBL/GenBank/DDBJ whole genome shotgun (WGS) entry which is preliminary data.</text>
</comment>
<feature type="domain" description="DJ-1/PfpI" evidence="2">
    <location>
        <begin position="8"/>
        <end position="175"/>
    </location>
</feature>
<protein>
    <submittedName>
        <fullName evidence="3">Type 1 glutamine amidotransferase</fullName>
    </submittedName>
</protein>
<evidence type="ECO:0000313" key="3">
    <source>
        <dbReference type="EMBL" id="RCV87932.1"/>
    </source>
</evidence>
<dbReference type="Pfam" id="PF01965">
    <property type="entry name" value="DJ-1_PfpI"/>
    <property type="match status" value="1"/>
</dbReference>
<comment type="similarity">
    <text evidence="1">Belongs to the peptidase C56 family.</text>
</comment>
<evidence type="ECO:0000313" key="4">
    <source>
        <dbReference type="Proteomes" id="UP000253204"/>
    </source>
</evidence>
<keyword evidence="3" id="KW-0315">Glutamine amidotransferase</keyword>
<dbReference type="PANTHER" id="PTHR42733">
    <property type="entry name" value="DJ-1 PROTEIN"/>
    <property type="match status" value="1"/>
</dbReference>
<dbReference type="SUPFAM" id="SSF52317">
    <property type="entry name" value="Class I glutamine amidotransferase-like"/>
    <property type="match status" value="1"/>
</dbReference>
<dbReference type="InterPro" id="IPR006286">
    <property type="entry name" value="C56_PfpI-like"/>
</dbReference>
<dbReference type="CDD" id="cd03134">
    <property type="entry name" value="GATase1_PfpI_like"/>
    <property type="match status" value="1"/>
</dbReference>
<keyword evidence="4" id="KW-1185">Reference proteome</keyword>
<dbReference type="PROSITE" id="PS51276">
    <property type="entry name" value="PEPTIDASE_C56_PFPI"/>
    <property type="match status" value="1"/>
</dbReference>
<dbReference type="NCBIfam" id="TIGR01382">
    <property type="entry name" value="PfpI"/>
    <property type="match status" value="1"/>
</dbReference>
<gene>
    <name evidence="3" type="ORF">DU506_15655</name>
</gene>
<dbReference type="InterPro" id="IPR002818">
    <property type="entry name" value="DJ-1/PfpI"/>
</dbReference>
<evidence type="ECO:0000259" key="2">
    <source>
        <dbReference type="Pfam" id="PF01965"/>
    </source>
</evidence>
<evidence type="ECO:0000256" key="1">
    <source>
        <dbReference type="ARBA" id="ARBA00008542"/>
    </source>
</evidence>
<name>A0A368TVD1_9GAMM</name>
<dbReference type="Gene3D" id="3.40.50.880">
    <property type="match status" value="1"/>
</dbReference>
<dbReference type="EMBL" id="QPIJ01000044">
    <property type="protein sequence ID" value="RCV87932.1"/>
    <property type="molecule type" value="Genomic_DNA"/>
</dbReference>
<dbReference type="Proteomes" id="UP000253204">
    <property type="component" value="Unassembled WGS sequence"/>
</dbReference>
<reference evidence="3 4" key="1">
    <citation type="submission" date="2018-07" db="EMBL/GenBank/DDBJ databases">
        <title>Halomonas rutogse sp. nov., isolated from Lake TangqianCo on Tibetan Plateau.</title>
        <authorList>
            <person name="Lu H."/>
            <person name="Xing P."/>
            <person name="Wu Q."/>
        </authorList>
    </citation>
    <scope>NUCLEOTIDE SEQUENCE [LARGE SCALE GENOMIC DNA]</scope>
    <source>
        <strain evidence="3 4">TQ8S</strain>
    </source>
</reference>
<dbReference type="InterPro" id="IPR029062">
    <property type="entry name" value="Class_I_gatase-like"/>
</dbReference>
<dbReference type="RefSeq" id="WP_114487833.1">
    <property type="nucleotide sequence ID" value="NZ_CBCSHM010000061.1"/>
</dbReference>
<proteinExistence type="inferred from homology"/>